<evidence type="ECO:0000313" key="3">
    <source>
        <dbReference type="EMBL" id="KDQ59094.1"/>
    </source>
</evidence>
<keyword evidence="4" id="KW-1185">Reference proteome</keyword>
<name>A0A067PWK6_9AGAM</name>
<protein>
    <submittedName>
        <fullName evidence="3">Uncharacterized protein</fullName>
    </submittedName>
</protein>
<accession>A0A067PWK6</accession>
<feature type="compositionally biased region" description="Low complexity" evidence="1">
    <location>
        <begin position="263"/>
        <end position="275"/>
    </location>
</feature>
<organism evidence="3 4">
    <name type="scientific">Jaapia argillacea MUCL 33604</name>
    <dbReference type="NCBI Taxonomy" id="933084"/>
    <lineage>
        <taxon>Eukaryota</taxon>
        <taxon>Fungi</taxon>
        <taxon>Dikarya</taxon>
        <taxon>Basidiomycota</taxon>
        <taxon>Agaricomycotina</taxon>
        <taxon>Agaricomycetes</taxon>
        <taxon>Agaricomycetidae</taxon>
        <taxon>Jaapiales</taxon>
        <taxon>Jaapiaceae</taxon>
        <taxon>Jaapia</taxon>
    </lineage>
</organism>
<feature type="chain" id="PRO_5001647812" evidence="2">
    <location>
        <begin position="23"/>
        <end position="488"/>
    </location>
</feature>
<dbReference type="AlphaFoldDB" id="A0A067PWK6"/>
<gene>
    <name evidence="3" type="ORF">JAAARDRAFT_46672</name>
</gene>
<reference evidence="4" key="1">
    <citation type="journal article" date="2014" name="Proc. Natl. Acad. Sci. U.S.A.">
        <title>Extensive sampling of basidiomycete genomes demonstrates inadequacy of the white-rot/brown-rot paradigm for wood decay fungi.</title>
        <authorList>
            <person name="Riley R."/>
            <person name="Salamov A.A."/>
            <person name="Brown D.W."/>
            <person name="Nagy L.G."/>
            <person name="Floudas D."/>
            <person name="Held B.W."/>
            <person name="Levasseur A."/>
            <person name="Lombard V."/>
            <person name="Morin E."/>
            <person name="Otillar R."/>
            <person name="Lindquist E.A."/>
            <person name="Sun H."/>
            <person name="LaButti K.M."/>
            <person name="Schmutz J."/>
            <person name="Jabbour D."/>
            <person name="Luo H."/>
            <person name="Baker S.E."/>
            <person name="Pisabarro A.G."/>
            <person name="Walton J.D."/>
            <person name="Blanchette R.A."/>
            <person name="Henrissat B."/>
            <person name="Martin F."/>
            <person name="Cullen D."/>
            <person name="Hibbett D.S."/>
            <person name="Grigoriev I.V."/>
        </authorList>
    </citation>
    <scope>NUCLEOTIDE SEQUENCE [LARGE SCALE GENOMIC DNA]</scope>
    <source>
        <strain evidence="4">MUCL 33604</strain>
    </source>
</reference>
<evidence type="ECO:0000256" key="1">
    <source>
        <dbReference type="SAM" id="MobiDB-lite"/>
    </source>
</evidence>
<dbReference type="Proteomes" id="UP000027265">
    <property type="component" value="Unassembled WGS sequence"/>
</dbReference>
<evidence type="ECO:0000313" key="4">
    <source>
        <dbReference type="Proteomes" id="UP000027265"/>
    </source>
</evidence>
<keyword evidence="2" id="KW-0732">Signal</keyword>
<dbReference type="EMBL" id="KL197716">
    <property type="protein sequence ID" value="KDQ59094.1"/>
    <property type="molecule type" value="Genomic_DNA"/>
</dbReference>
<feature type="region of interest" description="Disordered" evidence="1">
    <location>
        <begin position="251"/>
        <end position="287"/>
    </location>
</feature>
<feature type="compositionally biased region" description="Low complexity" evidence="1">
    <location>
        <begin position="150"/>
        <end position="159"/>
    </location>
</feature>
<sequence>MSLKSFALAVASFFKMFSRAVTSLFSKVPVESAPVVVHLSTQEGPHVTAQRSQGCATNATASTSDYSRKMQDLEAALQIAQMEPQRASNPSPSICEQSILPFPLPVVQAESPSTSSSQVQATLSPIFSPSQPHSLSQPLASRCPSLVINSRPSSSSTPSSTPPLTPRCSPEPAIHVVTTEPVLFGGLFSSYQRDQDDEFSGRNGVAEAELGVLAQRRGFKGLALTINNSSTTEASSAAPPSLAEQAASGYFIGHEGSPPSPSATPVTSSPPQLTRTRTRSKSKSKLPSFLSLLSPSAPATPPPSNLFLLSFGDDQTDPFATDGESCLPLAADHYKPVGATRRSRGDTVEVISNHPNLYDLASYDVDISRAEKRISRLSGLTQKQGIIQMTNVYDISIYAFHANSAVKSKSKLKPTSLSHTNATPRIPKRPLRLAHPRLGRDPEAEEVSKMVAMEEGRLGEGDSMYYEEGSKWDEEDFIGRYTDVSLIL</sequence>
<feature type="region of interest" description="Disordered" evidence="1">
    <location>
        <begin position="44"/>
        <end position="63"/>
    </location>
</feature>
<feature type="signal peptide" evidence="2">
    <location>
        <begin position="1"/>
        <end position="22"/>
    </location>
</feature>
<dbReference type="InParanoid" id="A0A067PWK6"/>
<proteinExistence type="predicted"/>
<dbReference type="HOGENOM" id="CLU_559046_0_0_1"/>
<feature type="region of interest" description="Disordered" evidence="1">
    <location>
        <begin position="146"/>
        <end position="171"/>
    </location>
</feature>
<evidence type="ECO:0000256" key="2">
    <source>
        <dbReference type="SAM" id="SignalP"/>
    </source>
</evidence>